<dbReference type="OrthoDB" id="552127at2759"/>
<dbReference type="AlphaFoldDB" id="A0A0D2M2B9"/>
<name>A0A0D2M2B9_9CHLO</name>
<dbReference type="SMART" id="SM00897">
    <property type="entry name" value="FIST"/>
    <property type="match status" value="1"/>
</dbReference>
<evidence type="ECO:0000313" key="3">
    <source>
        <dbReference type="EMBL" id="KIY97799.1"/>
    </source>
</evidence>
<dbReference type="PANTHER" id="PTHR14939:SF5">
    <property type="entry name" value="F-BOX ONLY PROTEIN 22"/>
    <property type="match status" value="1"/>
</dbReference>
<feature type="compositionally biased region" description="Low complexity" evidence="1">
    <location>
        <begin position="8"/>
        <end position="27"/>
    </location>
</feature>
<evidence type="ECO:0000313" key="4">
    <source>
        <dbReference type="Proteomes" id="UP000054498"/>
    </source>
</evidence>
<gene>
    <name evidence="3" type="ORF">MNEG_10164</name>
</gene>
<proteinExistence type="predicted"/>
<dbReference type="PANTHER" id="PTHR14939">
    <property type="entry name" value="F-BOX ONLY PROTEIN 22"/>
    <property type="match status" value="1"/>
</dbReference>
<feature type="region of interest" description="Disordered" evidence="1">
    <location>
        <begin position="1"/>
        <end position="39"/>
    </location>
</feature>
<evidence type="ECO:0000259" key="2">
    <source>
        <dbReference type="SMART" id="SM00897"/>
    </source>
</evidence>
<dbReference type="InterPro" id="IPR013702">
    <property type="entry name" value="FIST_domain_N"/>
</dbReference>
<protein>
    <recommendedName>
        <fullName evidence="2">FIST domain-containing protein</fullName>
    </recommendedName>
</protein>
<dbReference type="Pfam" id="PF08495">
    <property type="entry name" value="FIST"/>
    <property type="match status" value="1"/>
</dbReference>
<dbReference type="KEGG" id="mng:MNEG_10164"/>
<dbReference type="GO" id="GO:0032436">
    <property type="term" value="P:positive regulation of proteasomal ubiquitin-dependent protein catabolic process"/>
    <property type="evidence" value="ECO:0007669"/>
    <property type="project" value="TreeGrafter"/>
</dbReference>
<accession>A0A0D2M2B9</accession>
<feature type="compositionally biased region" description="Low complexity" evidence="1">
    <location>
        <begin position="323"/>
        <end position="337"/>
    </location>
</feature>
<feature type="region of interest" description="Disordered" evidence="1">
    <location>
        <begin position="239"/>
        <end position="287"/>
    </location>
</feature>
<reference evidence="3 4" key="1">
    <citation type="journal article" date="2013" name="BMC Genomics">
        <title>Reconstruction of the lipid metabolism for the microalga Monoraphidium neglectum from its genome sequence reveals characteristics suitable for biofuel production.</title>
        <authorList>
            <person name="Bogen C."/>
            <person name="Al-Dilaimi A."/>
            <person name="Albersmeier A."/>
            <person name="Wichmann J."/>
            <person name="Grundmann M."/>
            <person name="Rupp O."/>
            <person name="Lauersen K.J."/>
            <person name="Blifernez-Klassen O."/>
            <person name="Kalinowski J."/>
            <person name="Goesmann A."/>
            <person name="Mussgnug J.H."/>
            <person name="Kruse O."/>
        </authorList>
    </citation>
    <scope>NUCLEOTIDE SEQUENCE [LARGE SCALE GENOMIC DNA]</scope>
    <source>
        <strain evidence="3 4">SAG 48.87</strain>
    </source>
</reference>
<keyword evidence="4" id="KW-1185">Reference proteome</keyword>
<feature type="domain" description="FIST" evidence="2">
    <location>
        <begin position="77"/>
        <end position="412"/>
    </location>
</feature>
<feature type="compositionally biased region" description="Low complexity" evidence="1">
    <location>
        <begin position="247"/>
        <end position="256"/>
    </location>
</feature>
<feature type="region of interest" description="Disordered" evidence="1">
    <location>
        <begin position="300"/>
        <end position="358"/>
    </location>
</feature>
<organism evidence="3 4">
    <name type="scientific">Monoraphidium neglectum</name>
    <dbReference type="NCBI Taxonomy" id="145388"/>
    <lineage>
        <taxon>Eukaryota</taxon>
        <taxon>Viridiplantae</taxon>
        <taxon>Chlorophyta</taxon>
        <taxon>core chlorophytes</taxon>
        <taxon>Chlorophyceae</taxon>
        <taxon>CS clade</taxon>
        <taxon>Sphaeropleales</taxon>
        <taxon>Selenastraceae</taxon>
        <taxon>Monoraphidium</taxon>
    </lineage>
</organism>
<dbReference type="RefSeq" id="XP_013896819.1">
    <property type="nucleotide sequence ID" value="XM_014041365.1"/>
</dbReference>
<feature type="non-terminal residue" evidence="3">
    <location>
        <position position="449"/>
    </location>
</feature>
<feature type="compositionally biased region" description="Low complexity" evidence="1">
    <location>
        <begin position="300"/>
        <end position="312"/>
    </location>
</feature>
<dbReference type="Proteomes" id="UP000054498">
    <property type="component" value="Unassembled WGS sequence"/>
</dbReference>
<dbReference type="GO" id="GO:0000209">
    <property type="term" value="P:protein polyubiquitination"/>
    <property type="evidence" value="ECO:0007669"/>
    <property type="project" value="TreeGrafter"/>
</dbReference>
<dbReference type="GeneID" id="25727299"/>
<evidence type="ECO:0000256" key="1">
    <source>
        <dbReference type="SAM" id="MobiDB-lite"/>
    </source>
</evidence>
<dbReference type="EMBL" id="KK102424">
    <property type="protein sequence ID" value="KIY97799.1"/>
    <property type="molecule type" value="Genomic_DNA"/>
</dbReference>
<sequence length="449" mass="47580">MRASSPKQQQEQQEQEQQQQENEQQQQRAAAGHVSNVVSTPDGDARLGSFLSTKADALEAVQEAVAAIRAGQGDGFEPELALVFAAAAYGSGLEEVVPALRQLVPSLRHIFGCTSFGAIGSTSDSTADAEGVAGISITLASLPGTEISVTHTLRSGIPDEDASPEAWSGLVGLNPGDPQQPTSFLVLADPKFQQTRPLLAGLDFAFPGATKVGGVISSGQRYKRRAMYAWSADMPVQAGSQQRKELLQQQRARQQLPDARGRSGQQQQREVEASQPQPPLQEQQQLPEGAQTLQQTPRQGKGFLGSLLSKLTGGSGEEPVPASTSSTSSGSTSSGGTQAERRPRLLPQPKEDDEWGHDSGLHMYGAAVLALRGNIYFDPITSQGYRAVSDRVWLVGRTNRDGSVIYTLIDPSAPESDEDGGEVPPLLALCELLEAGGMGGTDGELSETE</sequence>